<dbReference type="InterPro" id="IPR031358">
    <property type="entry name" value="Stealth_CR1"/>
</dbReference>
<sequence length="340" mass="40303">MAQKNDIDIVITWVNGNDPIWQQKQAEYKGVQKSTESADPARYRDWGTLKYLLRSIEQNAPWVRKIFLVTDNQKPEWFVEQDKLVIVDHKDFIPNKYLPVFSANPIENNLHRIPGLSEQFIFCNDDFFFLNKTKPEDFFLNGKPRDFASLHIHAVKKSLMIYQIANNDISLINEHFDMKEVLKKDRKKWFNLKYGLKKNLKTLFLSNSPRFPGIEQFHLPQPYLKSTFKEVWEKEFDELDETCQHRFRNKNDVNQWLFKDWQIASGNFEPVTPKNRGVLIDFEKNDEMAELERCEKILSNGKELLLCINDGDKIENLGIIVSRVQKAMESRFPIKARWEK</sequence>
<gene>
    <name evidence="7" type="ORF">HMPREF0819_0317</name>
</gene>
<evidence type="ECO:0000259" key="5">
    <source>
        <dbReference type="Pfam" id="PF17101"/>
    </source>
</evidence>
<proteinExistence type="inferred from homology"/>
<evidence type="ECO:0000256" key="1">
    <source>
        <dbReference type="ARBA" id="ARBA00007583"/>
    </source>
</evidence>
<evidence type="ECO:0000256" key="2">
    <source>
        <dbReference type="ARBA" id="ARBA00022679"/>
    </source>
</evidence>
<dbReference type="Proteomes" id="UP000005699">
    <property type="component" value="Unassembled WGS sequence"/>
</dbReference>
<dbReference type="eggNOG" id="COG3868">
    <property type="taxonomic scope" value="Bacteria"/>
</dbReference>
<dbReference type="PANTHER" id="PTHR24045">
    <property type="match status" value="1"/>
</dbReference>
<dbReference type="Pfam" id="PF11380">
    <property type="entry name" value="Stealth_CR2"/>
    <property type="match status" value="1"/>
</dbReference>
<evidence type="ECO:0000313" key="7">
    <source>
        <dbReference type="EMBL" id="EFW89484.1"/>
    </source>
</evidence>
<dbReference type="GO" id="GO:0000271">
    <property type="term" value="P:polysaccharide biosynthetic process"/>
    <property type="evidence" value="ECO:0007669"/>
    <property type="project" value="UniProtKB-KW"/>
</dbReference>
<keyword evidence="2" id="KW-0808">Transferase</keyword>
<dbReference type="PANTHER" id="PTHR24045:SF0">
    <property type="entry name" value="N-ACETYLGLUCOSAMINE-1-PHOSPHOTRANSFERASE SUBUNITS ALPHA_BETA"/>
    <property type="match status" value="1"/>
</dbReference>
<organism evidence="7 8">
    <name type="scientific">Streptococcus equinus ATCC 9812</name>
    <dbReference type="NCBI Taxonomy" id="525379"/>
    <lineage>
        <taxon>Bacteria</taxon>
        <taxon>Bacillati</taxon>
        <taxon>Bacillota</taxon>
        <taxon>Bacilli</taxon>
        <taxon>Lactobacillales</taxon>
        <taxon>Streptococcaceae</taxon>
        <taxon>Streptococcus</taxon>
    </lineage>
</organism>
<dbReference type="InterPro" id="IPR047141">
    <property type="entry name" value="Stealth"/>
</dbReference>
<feature type="domain" description="Stealth protein CR3 conserved region 3" evidence="6">
    <location>
        <begin position="218"/>
        <end position="254"/>
    </location>
</feature>
<evidence type="ECO:0008006" key="9">
    <source>
        <dbReference type="Google" id="ProtNLM"/>
    </source>
</evidence>
<keyword evidence="3" id="KW-0270">Exopolysaccharide synthesis</keyword>
<evidence type="ECO:0000259" key="6">
    <source>
        <dbReference type="Pfam" id="PF17102"/>
    </source>
</evidence>
<dbReference type="EMBL" id="AEVB01000008">
    <property type="protein sequence ID" value="EFW89484.1"/>
    <property type="molecule type" value="Genomic_DNA"/>
</dbReference>
<evidence type="ECO:0000313" key="8">
    <source>
        <dbReference type="Proteomes" id="UP000005699"/>
    </source>
</evidence>
<evidence type="ECO:0000256" key="3">
    <source>
        <dbReference type="ARBA" id="ARBA00023169"/>
    </source>
</evidence>
<name>E8JMU4_STREI</name>
<dbReference type="InterPro" id="IPR021520">
    <property type="entry name" value="Stealth_CR2"/>
</dbReference>
<reference evidence="7 8" key="1">
    <citation type="submission" date="2010-12" db="EMBL/GenBank/DDBJ databases">
        <authorList>
            <person name="Muzny D."/>
            <person name="Qin X."/>
            <person name="Deng J."/>
            <person name="Jiang H."/>
            <person name="Liu Y."/>
            <person name="Qu J."/>
            <person name="Song X.-Z."/>
            <person name="Zhang L."/>
            <person name="Thornton R."/>
            <person name="Coyle M."/>
            <person name="Francisco L."/>
            <person name="Jackson L."/>
            <person name="Javaid M."/>
            <person name="Korchina V."/>
            <person name="Kovar C."/>
            <person name="Mata R."/>
            <person name="Mathew T."/>
            <person name="Ngo R."/>
            <person name="Nguyen L."/>
            <person name="Nguyen N."/>
            <person name="Okwuonu G."/>
            <person name="Ongeri F."/>
            <person name="Pham C."/>
            <person name="Simmons D."/>
            <person name="Wilczek-Boney K."/>
            <person name="Hale W."/>
            <person name="Jakkamsetti A."/>
            <person name="Pham P."/>
            <person name="Ruth R."/>
            <person name="San Lucas F."/>
            <person name="Warren J."/>
            <person name="Zhang J."/>
            <person name="Zhao Z."/>
            <person name="Zhou C."/>
            <person name="Zhu D."/>
            <person name="Lee S."/>
            <person name="Bess C."/>
            <person name="Blankenburg K."/>
            <person name="Forbes L."/>
            <person name="Fu Q."/>
            <person name="Gubbala S."/>
            <person name="Hirani K."/>
            <person name="Jayaseelan J.C."/>
            <person name="Lara F."/>
            <person name="Munidasa M."/>
            <person name="Palculict T."/>
            <person name="Patil S."/>
            <person name="Pu L.-L."/>
            <person name="Saada N."/>
            <person name="Tang L."/>
            <person name="Weissenberger G."/>
            <person name="Zhu Y."/>
            <person name="Hemphill L."/>
            <person name="Shang Y."/>
            <person name="Youmans B."/>
            <person name="Ayvaz T."/>
            <person name="Ross M."/>
            <person name="Santibanez J."/>
            <person name="Aqrawi P."/>
            <person name="Gross S."/>
            <person name="Joshi V."/>
            <person name="Fowler G."/>
            <person name="Nazareth L."/>
            <person name="Reid J."/>
            <person name="Worley K."/>
            <person name="Petrosino J."/>
            <person name="Highlander S."/>
            <person name="Gibbs R."/>
        </authorList>
    </citation>
    <scope>NUCLEOTIDE SEQUENCE [LARGE SCALE GENOMIC DNA]</scope>
    <source>
        <strain evidence="7 8">ATCC 9812</strain>
    </source>
</reference>
<protein>
    <recommendedName>
        <fullName evidence="9">Capsular polysaccharide phosphotransferase eps10H</fullName>
    </recommendedName>
</protein>
<evidence type="ECO:0000259" key="4">
    <source>
        <dbReference type="Pfam" id="PF11380"/>
    </source>
</evidence>
<dbReference type="Pfam" id="PF17102">
    <property type="entry name" value="Stealth_CR3"/>
    <property type="match status" value="1"/>
</dbReference>
<comment type="similarity">
    <text evidence="1">Belongs to the stealth family.</text>
</comment>
<accession>E8JMU4</accession>
<dbReference type="InterPro" id="IPR031357">
    <property type="entry name" value="Stealth_CR3"/>
</dbReference>
<dbReference type="Pfam" id="PF17101">
    <property type="entry name" value="Stealth_CR1"/>
    <property type="match status" value="1"/>
</dbReference>
<comment type="caution">
    <text evidence="7">The sequence shown here is derived from an EMBL/GenBank/DDBJ whole genome shotgun (WGS) entry which is preliminary data.</text>
</comment>
<feature type="domain" description="Stealth protein CR1 conserved region 1" evidence="5">
    <location>
        <begin position="6"/>
        <end position="29"/>
    </location>
</feature>
<dbReference type="HOGENOM" id="CLU_043224_1_0_9"/>
<dbReference type="AlphaFoldDB" id="E8JMU4"/>
<feature type="domain" description="Stealth protein CR2 conserved region 2" evidence="4">
    <location>
        <begin position="42"/>
        <end position="141"/>
    </location>
</feature>
<dbReference type="GO" id="GO:0016772">
    <property type="term" value="F:transferase activity, transferring phosphorus-containing groups"/>
    <property type="evidence" value="ECO:0007669"/>
    <property type="project" value="InterPro"/>
</dbReference>
<dbReference type="RefSeq" id="WP_004231355.1">
    <property type="nucleotide sequence ID" value="NZ_GL698429.1"/>
</dbReference>